<feature type="transmembrane region" description="Helical" evidence="7">
    <location>
        <begin position="417"/>
        <end position="437"/>
    </location>
</feature>
<dbReference type="GO" id="GO:0005886">
    <property type="term" value="C:plasma membrane"/>
    <property type="evidence" value="ECO:0007669"/>
    <property type="project" value="TreeGrafter"/>
</dbReference>
<feature type="transmembrane region" description="Helical" evidence="7">
    <location>
        <begin position="389"/>
        <end position="411"/>
    </location>
</feature>
<dbReference type="Proteomes" id="UP000053342">
    <property type="component" value="Unassembled WGS sequence"/>
</dbReference>
<proteinExistence type="predicted"/>
<keyword evidence="4 7" id="KW-1133">Transmembrane helix</keyword>
<dbReference type="PANTHER" id="PTHR23501:SF109">
    <property type="entry name" value="MAJOR FACILITATOR SUPERFAMILY (MFS) PROFILE DOMAIN-CONTAINING PROTEIN-RELATED"/>
    <property type="match status" value="1"/>
</dbReference>
<feature type="transmembrane region" description="Helical" evidence="7">
    <location>
        <begin position="152"/>
        <end position="172"/>
    </location>
</feature>
<dbReference type="AlphaFoldDB" id="A0A0D2DS21"/>
<feature type="transmembrane region" description="Helical" evidence="7">
    <location>
        <begin position="544"/>
        <end position="563"/>
    </location>
</feature>
<evidence type="ECO:0000256" key="4">
    <source>
        <dbReference type="ARBA" id="ARBA00022989"/>
    </source>
</evidence>
<protein>
    <recommendedName>
        <fullName evidence="8">Major facilitator superfamily (MFS) profile domain-containing protein</fullName>
    </recommendedName>
</protein>
<keyword evidence="3 7" id="KW-0812">Transmembrane</keyword>
<evidence type="ECO:0000256" key="7">
    <source>
        <dbReference type="SAM" id="Phobius"/>
    </source>
</evidence>
<evidence type="ECO:0000256" key="1">
    <source>
        <dbReference type="ARBA" id="ARBA00004141"/>
    </source>
</evidence>
<feature type="domain" description="Major facilitator superfamily (MFS) profile" evidence="8">
    <location>
        <begin position="61"/>
        <end position="519"/>
    </location>
</feature>
<comment type="subcellular location">
    <subcellularLocation>
        <location evidence="1">Membrane</location>
        <topology evidence="1">Multi-pass membrane protein</topology>
    </subcellularLocation>
</comment>
<dbReference type="PANTHER" id="PTHR23501">
    <property type="entry name" value="MAJOR FACILITATOR SUPERFAMILY"/>
    <property type="match status" value="1"/>
</dbReference>
<keyword evidence="2" id="KW-0813">Transport</keyword>
<evidence type="ECO:0000256" key="6">
    <source>
        <dbReference type="SAM" id="MobiDB-lite"/>
    </source>
</evidence>
<sequence length="580" mass="61363">MMNAKDPSDERNVNAGDCHVETIPGLAKDEKEPGPVENGAHNEVIKGDDSDGRLNWSATSILAYICLTFIFTGSQQPLYFTAGSLEFIIKDVGGSSTGSWLPIAYTLAAAVPIPFAGYLQDIFGRRLILLFATSLTMVGLIILGTAHSFPQAVVAMALCGTGAGIAELAAFAGVTEVVPVKARGYSVAFMTVVATPFGPYPLYCQLLSTRATWRWGIWMVLIFQGIALLGAALLYFPSKHSRLVGLARKDVIKNIDYVGGLLSLAGLTLLLVALNNGGYLYHWKSAKVLVPLILGIVAIGAFVVWERYFAKVPIAPRVLFRGSIIPKAFIISFVGGVNFYSLSNFAPIYFTNVYHTDPVTTGARGIGLSLGVIWGAVLGATFVSRFPKYAKWCITICCAIMTSFIGSLAAGNPSNPGYVVAASTIGGLAVGGLIVPASTYATVACPDDLIATTVGLILALRAVGGSIGFAIYYNIFRNKLDTKLPTTIAQYAVQAGLPLSSATEFVTNFLTNATALATVPGVTPAIIAAGAEGSRWAFASSLKYIFYTSIPFGVIATGCAMWLGDITPLMTNRIVATLNH</sequence>
<dbReference type="Gene3D" id="1.20.1250.20">
    <property type="entry name" value="MFS general substrate transporter like domains"/>
    <property type="match status" value="2"/>
</dbReference>
<dbReference type="PROSITE" id="PS50850">
    <property type="entry name" value="MFS"/>
    <property type="match status" value="1"/>
</dbReference>
<dbReference type="Pfam" id="PF06609">
    <property type="entry name" value="TRI12"/>
    <property type="match status" value="1"/>
</dbReference>
<evidence type="ECO:0000313" key="10">
    <source>
        <dbReference type="Proteomes" id="UP000053342"/>
    </source>
</evidence>
<keyword evidence="10" id="KW-1185">Reference proteome</keyword>
<feature type="transmembrane region" description="Helical" evidence="7">
    <location>
        <begin position="288"/>
        <end position="308"/>
    </location>
</feature>
<dbReference type="VEuPathDB" id="FungiDB:PV06_04152"/>
<feature type="transmembrane region" description="Helical" evidence="7">
    <location>
        <begin position="100"/>
        <end position="120"/>
    </location>
</feature>
<dbReference type="InterPro" id="IPR010573">
    <property type="entry name" value="MFS_Str1/Tri12-like"/>
</dbReference>
<evidence type="ECO:0000256" key="2">
    <source>
        <dbReference type="ARBA" id="ARBA00022448"/>
    </source>
</evidence>
<evidence type="ECO:0000259" key="8">
    <source>
        <dbReference type="PROSITE" id="PS50850"/>
    </source>
</evidence>
<evidence type="ECO:0000313" key="9">
    <source>
        <dbReference type="EMBL" id="KIW45798.1"/>
    </source>
</evidence>
<dbReference type="EMBL" id="KN847334">
    <property type="protein sequence ID" value="KIW45798.1"/>
    <property type="molecule type" value="Genomic_DNA"/>
</dbReference>
<evidence type="ECO:0000256" key="3">
    <source>
        <dbReference type="ARBA" id="ARBA00022692"/>
    </source>
</evidence>
<feature type="transmembrane region" description="Helical" evidence="7">
    <location>
        <begin position="215"/>
        <end position="236"/>
    </location>
</feature>
<feature type="transmembrane region" description="Helical" evidence="7">
    <location>
        <begin position="257"/>
        <end position="276"/>
    </location>
</feature>
<dbReference type="GO" id="GO:0022857">
    <property type="term" value="F:transmembrane transporter activity"/>
    <property type="evidence" value="ECO:0007669"/>
    <property type="project" value="InterPro"/>
</dbReference>
<name>A0A0D2DS21_9EURO</name>
<feature type="transmembrane region" description="Helical" evidence="7">
    <location>
        <begin position="362"/>
        <end position="382"/>
    </location>
</feature>
<dbReference type="InterPro" id="IPR036259">
    <property type="entry name" value="MFS_trans_sf"/>
</dbReference>
<evidence type="ECO:0000256" key="5">
    <source>
        <dbReference type="ARBA" id="ARBA00023136"/>
    </source>
</evidence>
<feature type="transmembrane region" description="Helical" evidence="7">
    <location>
        <begin position="184"/>
        <end position="203"/>
    </location>
</feature>
<feature type="transmembrane region" description="Helical" evidence="7">
    <location>
        <begin position="449"/>
        <end position="475"/>
    </location>
</feature>
<feature type="transmembrane region" description="Helical" evidence="7">
    <location>
        <begin position="61"/>
        <end position="80"/>
    </location>
</feature>
<feature type="region of interest" description="Disordered" evidence="6">
    <location>
        <begin position="1"/>
        <end position="44"/>
    </location>
</feature>
<dbReference type="SUPFAM" id="SSF103473">
    <property type="entry name" value="MFS general substrate transporter"/>
    <property type="match status" value="1"/>
</dbReference>
<feature type="compositionally biased region" description="Basic and acidic residues" evidence="6">
    <location>
        <begin position="1"/>
        <end position="12"/>
    </location>
</feature>
<organism evidence="9 10">
    <name type="scientific">Exophiala oligosperma</name>
    <dbReference type="NCBI Taxonomy" id="215243"/>
    <lineage>
        <taxon>Eukaryota</taxon>
        <taxon>Fungi</taxon>
        <taxon>Dikarya</taxon>
        <taxon>Ascomycota</taxon>
        <taxon>Pezizomycotina</taxon>
        <taxon>Eurotiomycetes</taxon>
        <taxon>Chaetothyriomycetidae</taxon>
        <taxon>Chaetothyriales</taxon>
        <taxon>Herpotrichiellaceae</taxon>
        <taxon>Exophiala</taxon>
    </lineage>
</organism>
<dbReference type="GeneID" id="27356226"/>
<gene>
    <name evidence="9" type="ORF">PV06_04152</name>
</gene>
<dbReference type="HOGENOM" id="CLU_000960_25_3_1"/>
<feature type="transmembrane region" description="Helical" evidence="7">
    <location>
        <begin position="329"/>
        <end position="350"/>
    </location>
</feature>
<keyword evidence="5 7" id="KW-0472">Membrane</keyword>
<dbReference type="OrthoDB" id="4161376at2759"/>
<dbReference type="RefSeq" id="XP_016266014.1">
    <property type="nucleotide sequence ID" value="XM_016405009.1"/>
</dbReference>
<accession>A0A0D2DS21</accession>
<dbReference type="InterPro" id="IPR020846">
    <property type="entry name" value="MFS_dom"/>
</dbReference>
<reference evidence="9 10" key="1">
    <citation type="submission" date="2015-01" db="EMBL/GenBank/DDBJ databases">
        <title>The Genome Sequence of Exophiala oligosperma CBS72588.</title>
        <authorList>
            <consortium name="The Broad Institute Genomics Platform"/>
            <person name="Cuomo C."/>
            <person name="de Hoog S."/>
            <person name="Gorbushina A."/>
            <person name="Stielow B."/>
            <person name="Teixiera M."/>
            <person name="Abouelleil A."/>
            <person name="Chapman S.B."/>
            <person name="Priest M."/>
            <person name="Young S.K."/>
            <person name="Wortman J."/>
            <person name="Nusbaum C."/>
            <person name="Birren B."/>
        </authorList>
    </citation>
    <scope>NUCLEOTIDE SEQUENCE [LARGE SCALE GENOMIC DNA]</scope>
    <source>
        <strain evidence="9 10">CBS 72588</strain>
    </source>
</reference>
<feature type="transmembrane region" description="Helical" evidence="7">
    <location>
        <begin position="127"/>
        <end position="146"/>
    </location>
</feature>